<name>A0AAN7TZ93_9MYCE</name>
<evidence type="ECO:0000256" key="3">
    <source>
        <dbReference type="ARBA" id="ARBA00023015"/>
    </source>
</evidence>
<dbReference type="PANTHER" id="PTHR10019">
    <property type="entry name" value="SNF5"/>
    <property type="match status" value="1"/>
</dbReference>
<feature type="compositionally biased region" description="Low complexity" evidence="6">
    <location>
        <begin position="13"/>
        <end position="28"/>
    </location>
</feature>
<evidence type="ECO:0000256" key="4">
    <source>
        <dbReference type="ARBA" id="ARBA00023163"/>
    </source>
</evidence>
<dbReference type="GO" id="GO:0000228">
    <property type="term" value="C:nuclear chromosome"/>
    <property type="evidence" value="ECO:0007669"/>
    <property type="project" value="InterPro"/>
</dbReference>
<feature type="compositionally biased region" description="Acidic residues" evidence="6">
    <location>
        <begin position="51"/>
        <end position="89"/>
    </location>
</feature>
<reference evidence="7 8" key="1">
    <citation type="submission" date="2023-11" db="EMBL/GenBank/DDBJ databases">
        <title>Dfirmibasis_genome.</title>
        <authorList>
            <person name="Edelbroek B."/>
            <person name="Kjellin J."/>
            <person name="Jerlstrom-Hultqvist J."/>
            <person name="Soderbom F."/>
        </authorList>
    </citation>
    <scope>NUCLEOTIDE SEQUENCE [LARGE SCALE GENOMIC DNA]</scope>
    <source>
        <strain evidence="7 8">TNS-C-14</strain>
    </source>
</reference>
<keyword evidence="8" id="KW-1185">Reference proteome</keyword>
<comment type="subcellular location">
    <subcellularLocation>
        <location evidence="1">Nucleus</location>
    </subcellularLocation>
</comment>
<dbReference type="Pfam" id="PF04855">
    <property type="entry name" value="SNF5"/>
    <property type="match status" value="1"/>
</dbReference>
<evidence type="ECO:0000256" key="2">
    <source>
        <dbReference type="ARBA" id="ARBA00010239"/>
    </source>
</evidence>
<evidence type="ECO:0008006" key="9">
    <source>
        <dbReference type="Google" id="ProtNLM"/>
    </source>
</evidence>
<dbReference type="InterPro" id="IPR006939">
    <property type="entry name" value="SNF5"/>
</dbReference>
<comment type="similarity">
    <text evidence="2">Belongs to the SNF5 family.</text>
</comment>
<organism evidence="7 8">
    <name type="scientific">Dictyostelium firmibasis</name>
    <dbReference type="NCBI Taxonomy" id="79012"/>
    <lineage>
        <taxon>Eukaryota</taxon>
        <taxon>Amoebozoa</taxon>
        <taxon>Evosea</taxon>
        <taxon>Eumycetozoa</taxon>
        <taxon>Dictyostelia</taxon>
        <taxon>Dictyosteliales</taxon>
        <taxon>Dictyosteliaceae</taxon>
        <taxon>Dictyostelium</taxon>
    </lineage>
</organism>
<keyword evidence="4" id="KW-0804">Transcription</keyword>
<evidence type="ECO:0000256" key="6">
    <source>
        <dbReference type="SAM" id="MobiDB-lite"/>
    </source>
</evidence>
<feature type="compositionally biased region" description="Acidic residues" evidence="6">
    <location>
        <begin position="122"/>
        <end position="176"/>
    </location>
</feature>
<evidence type="ECO:0000313" key="7">
    <source>
        <dbReference type="EMBL" id="KAK5582629.1"/>
    </source>
</evidence>
<protein>
    <recommendedName>
        <fullName evidence="9">CHE group protein</fullName>
    </recommendedName>
</protein>
<keyword evidence="3" id="KW-0805">Transcription regulation</keyword>
<gene>
    <name evidence="7" type="ORF">RB653_004214</name>
</gene>
<dbReference type="Proteomes" id="UP001344447">
    <property type="component" value="Unassembled WGS sequence"/>
</dbReference>
<dbReference type="AlphaFoldDB" id="A0AAN7TZ93"/>
<dbReference type="GO" id="GO:0006338">
    <property type="term" value="P:chromatin remodeling"/>
    <property type="evidence" value="ECO:0007669"/>
    <property type="project" value="InterPro"/>
</dbReference>
<dbReference type="EMBL" id="JAVFKY010000001">
    <property type="protein sequence ID" value="KAK5582629.1"/>
    <property type="molecule type" value="Genomic_DNA"/>
</dbReference>
<evidence type="ECO:0000313" key="8">
    <source>
        <dbReference type="Proteomes" id="UP001344447"/>
    </source>
</evidence>
<evidence type="ECO:0000256" key="1">
    <source>
        <dbReference type="ARBA" id="ARBA00004123"/>
    </source>
</evidence>
<feature type="compositionally biased region" description="Acidic residues" evidence="6">
    <location>
        <begin position="1"/>
        <end position="12"/>
    </location>
</feature>
<feature type="compositionally biased region" description="Low complexity" evidence="6">
    <location>
        <begin position="179"/>
        <end position="211"/>
    </location>
</feature>
<proteinExistence type="inferred from homology"/>
<accession>A0AAN7TZ93</accession>
<comment type="caution">
    <text evidence="7">The sequence shown here is derived from an EMBL/GenBank/DDBJ whole genome shotgun (WGS) entry which is preliminary data.</text>
</comment>
<evidence type="ECO:0000256" key="5">
    <source>
        <dbReference type="ARBA" id="ARBA00023242"/>
    </source>
</evidence>
<sequence>MQDISDSNDEDINNPTNTTTSSNLTPLSSRRRRVPTVSTLPKQIGGYPKEEEGDDDEDVDIEEEDMEEEEEDMEEESPSEDDDDEDYDDGSSKRKRKTKKQKEEEERAAVAASNQIITYDENGNEIYEDEGDDEGDEEEEEEDEEEEEEDMEEEMEEEEEEELEDLDSSDSSDVEDITPSSLQQSQQSQQQSQPLQIPQLQPQQQQLQQQPHDGDLLFQTGDPGDDFLIPIRLDIQSSVYKIGDYLLWNLNERDITPEYYSKRLCIELDYPEWFEFMITNSIANQIIYGKAIIKEFRKVLPKLKQIFKECIVTISLDLNVNGLYLKDRFEWDIIGPNLPESFAKSISMDLGLSREFENIIVYSIREQIQTHYGQITQQYNLNPNGFRYYSSMRNQPIHHDQILRNDYQLTYFTPTISYRQPPKVGGYDPPTAYFIQQNHLRQQTLQQQQQLKYQLRTSTIQQQHQQQ</sequence>
<feature type="region of interest" description="Disordered" evidence="6">
    <location>
        <begin position="1"/>
        <end position="221"/>
    </location>
</feature>
<keyword evidence="5" id="KW-0539">Nucleus</keyword>